<dbReference type="EnsemblPlants" id="Pp3c6_10890V3.1">
    <property type="protein sequence ID" value="Pp3c6_10890V3.1"/>
    <property type="gene ID" value="Pp3c6_10890"/>
</dbReference>
<reference evidence="10 12" key="2">
    <citation type="journal article" date="2018" name="Plant J.">
        <title>The Physcomitrella patens chromosome-scale assembly reveals moss genome structure and evolution.</title>
        <authorList>
            <person name="Lang D."/>
            <person name="Ullrich K.K."/>
            <person name="Murat F."/>
            <person name="Fuchs J."/>
            <person name="Jenkins J."/>
            <person name="Haas F.B."/>
            <person name="Piednoel M."/>
            <person name="Gundlach H."/>
            <person name="Van Bel M."/>
            <person name="Meyberg R."/>
            <person name="Vives C."/>
            <person name="Morata J."/>
            <person name="Symeonidi A."/>
            <person name="Hiss M."/>
            <person name="Muchero W."/>
            <person name="Kamisugi Y."/>
            <person name="Saleh O."/>
            <person name="Blanc G."/>
            <person name="Decker E.L."/>
            <person name="van Gessel N."/>
            <person name="Grimwood J."/>
            <person name="Hayes R.D."/>
            <person name="Graham S.W."/>
            <person name="Gunter L.E."/>
            <person name="McDaniel S.F."/>
            <person name="Hoernstein S.N.W."/>
            <person name="Larsson A."/>
            <person name="Li F.W."/>
            <person name="Perroud P.F."/>
            <person name="Phillips J."/>
            <person name="Ranjan P."/>
            <person name="Rokshar D.S."/>
            <person name="Rothfels C.J."/>
            <person name="Schneider L."/>
            <person name="Shu S."/>
            <person name="Stevenson D.W."/>
            <person name="Thummler F."/>
            <person name="Tillich M."/>
            <person name="Villarreal Aguilar J.C."/>
            <person name="Widiez T."/>
            <person name="Wong G.K."/>
            <person name="Wymore A."/>
            <person name="Zhang Y."/>
            <person name="Zimmer A.D."/>
            <person name="Quatrano R.S."/>
            <person name="Mayer K.F.X."/>
            <person name="Goodstein D."/>
            <person name="Casacuberta J.M."/>
            <person name="Vandepoele K."/>
            <person name="Reski R."/>
            <person name="Cuming A.C."/>
            <person name="Tuskan G.A."/>
            <person name="Maumus F."/>
            <person name="Salse J."/>
            <person name="Schmutz J."/>
            <person name="Rensing S.A."/>
        </authorList>
    </citation>
    <scope>NUCLEOTIDE SEQUENCE [LARGE SCALE GENOMIC DNA]</scope>
    <source>
        <strain evidence="11 12">cv. Gransden 2004</strain>
    </source>
</reference>
<dbReference type="Gramene" id="Pp3c6_10890V3.1">
    <property type="protein sequence ID" value="Pp3c6_10890V3.1"/>
    <property type="gene ID" value="Pp3c6_10890"/>
</dbReference>
<dbReference type="SMART" id="SM00355">
    <property type="entry name" value="ZnF_C2H2"/>
    <property type="match status" value="3"/>
</dbReference>
<dbReference type="InterPro" id="IPR031140">
    <property type="entry name" value="IDD1-16"/>
</dbReference>
<dbReference type="PaxDb" id="3218-PP1S113_55V6.1"/>
<dbReference type="Proteomes" id="UP000006727">
    <property type="component" value="Chromosome 6"/>
</dbReference>
<evidence type="ECO:0000256" key="1">
    <source>
        <dbReference type="ARBA" id="ARBA00022723"/>
    </source>
</evidence>
<dbReference type="Pfam" id="PF13912">
    <property type="entry name" value="zf-C2H2_6"/>
    <property type="match status" value="1"/>
</dbReference>
<evidence type="ECO:0000256" key="7">
    <source>
        <dbReference type="PROSITE-ProRule" id="PRU00042"/>
    </source>
</evidence>
<reference evidence="10 12" key="1">
    <citation type="journal article" date="2008" name="Science">
        <title>The Physcomitrella genome reveals evolutionary insights into the conquest of land by plants.</title>
        <authorList>
            <person name="Rensing S."/>
            <person name="Lang D."/>
            <person name="Zimmer A."/>
            <person name="Terry A."/>
            <person name="Salamov A."/>
            <person name="Shapiro H."/>
            <person name="Nishiyama T."/>
            <person name="Perroud P.-F."/>
            <person name="Lindquist E."/>
            <person name="Kamisugi Y."/>
            <person name="Tanahashi T."/>
            <person name="Sakakibara K."/>
            <person name="Fujita T."/>
            <person name="Oishi K."/>
            <person name="Shin-I T."/>
            <person name="Kuroki Y."/>
            <person name="Toyoda A."/>
            <person name="Suzuki Y."/>
            <person name="Hashimoto A."/>
            <person name="Yamaguchi K."/>
            <person name="Sugano A."/>
            <person name="Kohara Y."/>
            <person name="Fujiyama A."/>
            <person name="Anterola A."/>
            <person name="Aoki S."/>
            <person name="Ashton N."/>
            <person name="Barbazuk W.B."/>
            <person name="Barker E."/>
            <person name="Bennetzen J."/>
            <person name="Bezanilla M."/>
            <person name="Blankenship R."/>
            <person name="Cho S.H."/>
            <person name="Dutcher S."/>
            <person name="Estelle M."/>
            <person name="Fawcett J.A."/>
            <person name="Gundlach H."/>
            <person name="Hanada K."/>
            <person name="Heyl A."/>
            <person name="Hicks K.A."/>
            <person name="Hugh J."/>
            <person name="Lohr M."/>
            <person name="Mayer K."/>
            <person name="Melkozernov A."/>
            <person name="Murata T."/>
            <person name="Nelson D."/>
            <person name="Pils B."/>
            <person name="Prigge M."/>
            <person name="Reiss B."/>
            <person name="Renner T."/>
            <person name="Rombauts S."/>
            <person name="Rushton P."/>
            <person name="Sanderfoot A."/>
            <person name="Schween G."/>
            <person name="Shiu S.-H."/>
            <person name="Stueber K."/>
            <person name="Theodoulou F.L."/>
            <person name="Tu H."/>
            <person name="Van de Peer Y."/>
            <person name="Verrier P.J."/>
            <person name="Waters E."/>
            <person name="Wood A."/>
            <person name="Yang L."/>
            <person name="Cove D."/>
            <person name="Cuming A."/>
            <person name="Hasebe M."/>
            <person name="Lucas S."/>
            <person name="Mishler D.B."/>
            <person name="Reski R."/>
            <person name="Grigoriev I."/>
            <person name="Quatrano R.S."/>
            <person name="Boore J.L."/>
        </authorList>
    </citation>
    <scope>NUCLEOTIDE SEQUENCE [LARGE SCALE GENOMIC DNA]</scope>
    <source>
        <strain evidence="11 12">cv. Gransden 2004</strain>
    </source>
</reference>
<dbReference type="STRING" id="3218.A0A2K1KF68"/>
<dbReference type="SUPFAM" id="SSF57667">
    <property type="entry name" value="beta-beta-alpha zinc fingers"/>
    <property type="match status" value="1"/>
</dbReference>
<protein>
    <recommendedName>
        <fullName evidence="9">C2H2-type domain-containing protein</fullName>
    </recommendedName>
</protein>
<evidence type="ECO:0000259" key="9">
    <source>
        <dbReference type="PROSITE" id="PS50157"/>
    </source>
</evidence>
<dbReference type="AlphaFoldDB" id="A0A2K1KF68"/>
<dbReference type="PANTHER" id="PTHR10593:SF10">
    <property type="entry name" value="OS08G0467100 PROTEIN"/>
    <property type="match status" value="1"/>
</dbReference>
<sequence length="474" mass="52312">MNVSPSVGGCHGALQLIPDCCNKALEFLPIAAESGANKRRRRPPGTPDPGAEVVALSTKALMESDKYICEICNQSFQRDQNLQMHKRRHKVPWKLPKRSNLGTHKRVFVCPEKSCLHHDPSHALGDLVGIKKHYRRKHCTEKQWRCDKCSKGYAVQSDYKAHLKLVAHEAIVVNVVESFQVESFIEHQDSCGAVKHKRLQSGVESERKLSHQSNTTGRNSCESPSQSSDTTQAISFAQSGTWDTAARSADSTKVNEYELSRRIQENQTAYSVAMPPWLLDRRNQLELLSFTQRLPKSGFSHVVASGSKITGNKSHLSHDSRSQITRCSSIDLANHEVCYTLSKPLPTSPSSVDVNTPSLALSIRPCGTNVDLSTSVSSVDKKRSFSALEKEVLAFTDQRSQTSAGIRRIQCNSLCLAPPGSDLALSIFPEILTQSQNRASVDPAAPEMDTAVSLKDFLKQAAPRLSFFPAVHSK</sequence>
<dbReference type="EMBL" id="ABEU02000006">
    <property type="protein sequence ID" value="PNR52426.1"/>
    <property type="molecule type" value="Genomic_DNA"/>
</dbReference>
<keyword evidence="5" id="KW-0805">Transcription regulation</keyword>
<name>A0A2K1KF68_PHYPA</name>
<dbReference type="PROSITE" id="PS50157">
    <property type="entry name" value="ZINC_FINGER_C2H2_2"/>
    <property type="match status" value="2"/>
</dbReference>
<evidence type="ECO:0000256" key="3">
    <source>
        <dbReference type="ARBA" id="ARBA00022771"/>
    </source>
</evidence>
<dbReference type="PROSITE" id="PS00028">
    <property type="entry name" value="ZINC_FINGER_C2H2_1"/>
    <property type="match status" value="2"/>
</dbReference>
<dbReference type="InParanoid" id="A0A2K1KF68"/>
<dbReference type="Pfam" id="PF22996">
    <property type="entry name" value="C2H2-2nd_BIRD-IDD"/>
    <property type="match status" value="1"/>
</dbReference>
<dbReference type="EnsemblPlants" id="Pp3c6_10870V3.1">
    <property type="protein sequence ID" value="Pp3c6_10870V3.1"/>
    <property type="gene ID" value="Pp3c6_10870"/>
</dbReference>
<dbReference type="GO" id="GO:0005634">
    <property type="term" value="C:nucleus"/>
    <property type="evidence" value="ECO:0000318"/>
    <property type="project" value="GO_Central"/>
</dbReference>
<evidence type="ECO:0000313" key="10">
    <source>
        <dbReference type="EMBL" id="PNR52426.1"/>
    </source>
</evidence>
<keyword evidence="4" id="KW-0862">Zinc</keyword>
<feature type="domain" description="C2H2-type" evidence="9">
    <location>
        <begin position="67"/>
        <end position="89"/>
    </location>
</feature>
<dbReference type="GO" id="GO:0003700">
    <property type="term" value="F:DNA-binding transcription factor activity"/>
    <property type="evidence" value="ECO:0000318"/>
    <property type="project" value="GO_Central"/>
</dbReference>
<keyword evidence="3 7" id="KW-0863">Zinc-finger</keyword>
<reference evidence="11" key="3">
    <citation type="submission" date="2020-12" db="UniProtKB">
        <authorList>
            <consortium name="EnsemblPlants"/>
        </authorList>
    </citation>
    <scope>IDENTIFICATION</scope>
</reference>
<dbReference type="Gene3D" id="3.30.160.60">
    <property type="entry name" value="Classic Zinc Finger"/>
    <property type="match status" value="1"/>
</dbReference>
<evidence type="ECO:0000256" key="5">
    <source>
        <dbReference type="ARBA" id="ARBA00023015"/>
    </source>
</evidence>
<gene>
    <name evidence="10" type="ORF">PHYPA_008800</name>
</gene>
<evidence type="ECO:0000256" key="8">
    <source>
        <dbReference type="SAM" id="MobiDB-lite"/>
    </source>
</evidence>
<evidence type="ECO:0000256" key="6">
    <source>
        <dbReference type="ARBA" id="ARBA00023163"/>
    </source>
</evidence>
<feature type="region of interest" description="Disordered" evidence="8">
    <location>
        <begin position="202"/>
        <end position="230"/>
    </location>
</feature>
<keyword evidence="6" id="KW-0804">Transcription</keyword>
<evidence type="ECO:0000313" key="12">
    <source>
        <dbReference type="Proteomes" id="UP000006727"/>
    </source>
</evidence>
<feature type="compositionally biased region" description="Polar residues" evidence="8">
    <location>
        <begin position="211"/>
        <end position="230"/>
    </location>
</feature>
<evidence type="ECO:0000313" key="11">
    <source>
        <dbReference type="EnsemblPlants" id="Pp3c6_10870V3.1"/>
    </source>
</evidence>
<dbReference type="InterPro" id="IPR013087">
    <property type="entry name" value="Znf_C2H2_type"/>
</dbReference>
<dbReference type="Pfam" id="PF22995">
    <property type="entry name" value="C2CH-3rd_BIRD-IDD"/>
    <property type="match status" value="1"/>
</dbReference>
<dbReference type="Gramene" id="Pp3c6_10870V3.1">
    <property type="protein sequence ID" value="Pp3c6_10870V3.1"/>
    <property type="gene ID" value="Pp3c6_10870"/>
</dbReference>
<evidence type="ECO:0000256" key="4">
    <source>
        <dbReference type="ARBA" id="ARBA00022833"/>
    </source>
</evidence>
<dbReference type="InterPro" id="IPR055187">
    <property type="entry name" value="C2CH-3rd_BIRD-IDD"/>
</dbReference>
<dbReference type="GO" id="GO:0008270">
    <property type="term" value="F:zinc ion binding"/>
    <property type="evidence" value="ECO:0007669"/>
    <property type="project" value="UniProtKB-KW"/>
</dbReference>
<proteinExistence type="predicted"/>
<accession>A0A2K1KF68</accession>
<keyword evidence="12" id="KW-1185">Reference proteome</keyword>
<keyword evidence="1" id="KW-0479">Metal-binding</keyword>
<organism evidence="10">
    <name type="scientific">Physcomitrium patens</name>
    <name type="common">Spreading-leaved earth moss</name>
    <name type="synonym">Physcomitrella patens</name>
    <dbReference type="NCBI Taxonomy" id="3218"/>
    <lineage>
        <taxon>Eukaryota</taxon>
        <taxon>Viridiplantae</taxon>
        <taxon>Streptophyta</taxon>
        <taxon>Embryophyta</taxon>
        <taxon>Bryophyta</taxon>
        <taxon>Bryophytina</taxon>
        <taxon>Bryopsida</taxon>
        <taxon>Funariidae</taxon>
        <taxon>Funariales</taxon>
        <taxon>Funariaceae</taxon>
        <taxon>Physcomitrium</taxon>
    </lineage>
</organism>
<evidence type="ECO:0000256" key="2">
    <source>
        <dbReference type="ARBA" id="ARBA00022737"/>
    </source>
</evidence>
<keyword evidence="2" id="KW-0677">Repeat</keyword>
<dbReference type="PANTHER" id="PTHR10593">
    <property type="entry name" value="SERINE/THREONINE-PROTEIN KINASE RIO"/>
    <property type="match status" value="1"/>
</dbReference>
<dbReference type="InterPro" id="IPR036236">
    <property type="entry name" value="Znf_C2H2_sf"/>
</dbReference>
<feature type="domain" description="C2H2-type" evidence="9">
    <location>
        <begin position="144"/>
        <end position="168"/>
    </location>
</feature>
<dbReference type="InterPro" id="IPR055186">
    <property type="entry name" value="C2H2-2nd_BIRD-IDD"/>
</dbReference>